<sequence length="375" mass="40165">MSYTYSMPTKVFSGKGCIVAHSAAIRAHGSKAMLVTGRSSAKKNGSQADVIKALEKEGMDYVVFDKVMSNPTIACSYEGAAFARKNKVDCIIAIGGGSPMDAAKAMALLAAQDIEEKDLFTGNYPGDVLPIIAVPTTAGTGSEVTQYSILTNDAAATKTSIATPKIFPKVAYIDPRYMAGLPATTTINTAMDALSHAVEGMLSVRASVISNALAKESIRLFAQCAPELAEAPAPQWTKFSEATREQLAQCALLAGMVIAQTGTTAVHAMGYSLTYFKDIDHGRANGLLLAEYLKFVQQDDPQLVNDILAPMQVKDVDAFQTFLDRLLGSKETITREEILSFSQKAMHTKNIANSRVEPTQEDIKAMYLASLQVNA</sequence>
<dbReference type="PANTHER" id="PTHR11496">
    <property type="entry name" value="ALCOHOL DEHYDROGENASE"/>
    <property type="match status" value="1"/>
</dbReference>
<feature type="domain" description="Alcohol dehydrogenase iron-type/glycerol dehydrogenase GldA" evidence="3">
    <location>
        <begin position="8"/>
        <end position="175"/>
    </location>
</feature>
<gene>
    <name evidence="5" type="ORF">DPF_2024</name>
</gene>
<dbReference type="RefSeq" id="WP_069859553.1">
    <property type="nucleotide sequence ID" value="NZ_BDFE01000017.1"/>
</dbReference>
<dbReference type="InterPro" id="IPR056798">
    <property type="entry name" value="ADH_Fe_C"/>
</dbReference>
<dbReference type="PANTHER" id="PTHR11496:SF103">
    <property type="entry name" value="DEHYDROGENASE, PUTATIVE-RELATED"/>
    <property type="match status" value="1"/>
</dbReference>
<organism evidence="5 6">
    <name type="scientific">Desulfoplanes formicivorans</name>
    <dbReference type="NCBI Taxonomy" id="1592317"/>
    <lineage>
        <taxon>Bacteria</taxon>
        <taxon>Pseudomonadati</taxon>
        <taxon>Thermodesulfobacteriota</taxon>
        <taxon>Desulfovibrionia</taxon>
        <taxon>Desulfovibrionales</taxon>
        <taxon>Desulfoplanaceae</taxon>
        <taxon>Desulfoplanes</taxon>
    </lineage>
</organism>
<dbReference type="OrthoDB" id="9778433at2"/>
<keyword evidence="2" id="KW-0560">Oxidoreductase</keyword>
<dbReference type="Gene3D" id="1.20.1090.10">
    <property type="entry name" value="Dehydroquinate synthase-like - alpha domain"/>
    <property type="match status" value="1"/>
</dbReference>
<dbReference type="InterPro" id="IPR001670">
    <property type="entry name" value="ADH_Fe/GldA"/>
</dbReference>
<dbReference type="EMBL" id="BDFE01000017">
    <property type="protein sequence ID" value="GAU09301.1"/>
    <property type="molecule type" value="Genomic_DNA"/>
</dbReference>
<reference evidence="6" key="1">
    <citation type="submission" date="2016-06" db="EMBL/GenBank/DDBJ databases">
        <title>Draft genome sequence of Desulfoplanes formicivorans strain Pf12B.</title>
        <authorList>
            <person name="Watanabe M."/>
            <person name="Kojima H."/>
            <person name="Fukui M."/>
        </authorList>
    </citation>
    <scope>NUCLEOTIDE SEQUENCE [LARGE SCALE GENOMIC DNA]</scope>
    <source>
        <strain evidence="6">Pf12B</strain>
    </source>
</reference>
<feature type="domain" description="Fe-containing alcohol dehydrogenase-like C-terminal" evidence="4">
    <location>
        <begin position="186"/>
        <end position="370"/>
    </location>
</feature>
<dbReference type="Proteomes" id="UP000095200">
    <property type="component" value="Unassembled WGS sequence"/>
</dbReference>
<evidence type="ECO:0000259" key="4">
    <source>
        <dbReference type="Pfam" id="PF25137"/>
    </source>
</evidence>
<comment type="similarity">
    <text evidence="1">Belongs to the iron-containing alcohol dehydrogenase family.</text>
</comment>
<name>A0A194AJR9_9BACT</name>
<dbReference type="SUPFAM" id="SSF56796">
    <property type="entry name" value="Dehydroquinate synthase-like"/>
    <property type="match status" value="1"/>
</dbReference>
<dbReference type="GO" id="GO:0046872">
    <property type="term" value="F:metal ion binding"/>
    <property type="evidence" value="ECO:0007669"/>
    <property type="project" value="InterPro"/>
</dbReference>
<keyword evidence="6" id="KW-1185">Reference proteome</keyword>
<dbReference type="CDD" id="cd08181">
    <property type="entry name" value="PPD-like"/>
    <property type="match status" value="1"/>
</dbReference>
<evidence type="ECO:0000313" key="5">
    <source>
        <dbReference type="EMBL" id="GAU09301.1"/>
    </source>
</evidence>
<dbReference type="FunFam" id="3.40.50.1970:FF:000003">
    <property type="entry name" value="Alcohol dehydrogenase, iron-containing"/>
    <property type="match status" value="1"/>
</dbReference>
<dbReference type="Pfam" id="PF25137">
    <property type="entry name" value="ADH_Fe_C"/>
    <property type="match status" value="1"/>
</dbReference>
<dbReference type="AlphaFoldDB" id="A0A194AJR9"/>
<dbReference type="Pfam" id="PF00465">
    <property type="entry name" value="Fe-ADH"/>
    <property type="match status" value="1"/>
</dbReference>
<dbReference type="InterPro" id="IPR039697">
    <property type="entry name" value="Alcohol_dehydrogenase_Fe"/>
</dbReference>
<evidence type="ECO:0000313" key="6">
    <source>
        <dbReference type="Proteomes" id="UP000095200"/>
    </source>
</evidence>
<accession>A0A194AJR9</accession>
<proteinExistence type="inferred from homology"/>
<evidence type="ECO:0000256" key="2">
    <source>
        <dbReference type="ARBA" id="ARBA00023002"/>
    </source>
</evidence>
<dbReference type="STRING" id="1592317.DPF_2024"/>
<dbReference type="GO" id="GO:0004022">
    <property type="term" value="F:alcohol dehydrogenase (NAD+) activity"/>
    <property type="evidence" value="ECO:0007669"/>
    <property type="project" value="TreeGrafter"/>
</dbReference>
<evidence type="ECO:0000256" key="1">
    <source>
        <dbReference type="ARBA" id="ARBA00007358"/>
    </source>
</evidence>
<evidence type="ECO:0000259" key="3">
    <source>
        <dbReference type="Pfam" id="PF00465"/>
    </source>
</evidence>
<protein>
    <submittedName>
        <fullName evidence="5">Alcohol dehydrogenase</fullName>
    </submittedName>
</protein>
<dbReference type="Gene3D" id="3.40.50.1970">
    <property type="match status" value="1"/>
</dbReference>
<comment type="caution">
    <text evidence="5">The sequence shown here is derived from an EMBL/GenBank/DDBJ whole genome shotgun (WGS) entry which is preliminary data.</text>
</comment>